<dbReference type="EMBL" id="MK072067">
    <property type="protein sequence ID" value="AYV77836.1"/>
    <property type="molecule type" value="Genomic_DNA"/>
</dbReference>
<evidence type="ECO:0000256" key="1">
    <source>
        <dbReference type="SAM" id="MobiDB-lite"/>
    </source>
</evidence>
<reference evidence="2" key="1">
    <citation type="submission" date="2018-10" db="EMBL/GenBank/DDBJ databases">
        <title>Hidden diversity of soil giant viruses.</title>
        <authorList>
            <person name="Schulz F."/>
            <person name="Alteio L."/>
            <person name="Goudeau D."/>
            <person name="Ryan E.M."/>
            <person name="Malmstrom R.R."/>
            <person name="Blanchard J."/>
            <person name="Woyke T."/>
        </authorList>
    </citation>
    <scope>NUCLEOTIDE SEQUENCE</scope>
    <source>
        <strain evidence="2">EDV1</strain>
    </source>
</reference>
<name>A0A3G4ZSG4_9VIRU</name>
<gene>
    <name evidence="2" type="ORF">Edafosvirus2_15</name>
</gene>
<proteinExistence type="predicted"/>
<accession>A0A3G4ZSG4</accession>
<feature type="region of interest" description="Disordered" evidence="1">
    <location>
        <begin position="1"/>
        <end position="24"/>
    </location>
</feature>
<organism evidence="2">
    <name type="scientific">Edafosvirus sp</name>
    <dbReference type="NCBI Taxonomy" id="2487765"/>
    <lineage>
        <taxon>Viruses</taxon>
        <taxon>Varidnaviria</taxon>
        <taxon>Bamfordvirae</taxon>
        <taxon>Nucleocytoviricota</taxon>
        <taxon>Megaviricetes</taxon>
        <taxon>Imitervirales</taxon>
        <taxon>Mimiviridae</taxon>
        <taxon>Klosneuvirinae</taxon>
    </lineage>
</organism>
<evidence type="ECO:0000313" key="2">
    <source>
        <dbReference type="EMBL" id="AYV77836.1"/>
    </source>
</evidence>
<protein>
    <submittedName>
        <fullName evidence="2">Uncharacterized protein</fullName>
    </submittedName>
</protein>
<sequence>MSNAKKRKCNNDMTKKKNNKKSKTEEKQSNIIKCWIPKCSEKINSLDCVSHNGACRKDICSKHTYTCDDCKHISCDQCYYKTWCLCGFHKCKNKQTILKRCPECYKNKHKITRVWHRNGTDKNQCRPFRNDLCCDCKSKLANDIITDITNSEHLQEHKPCVCGDSPCKNDFNINNNHCDFAWLLHPNNNKRFHKLINYKMNEYYIEICCECAEVQKNIELMEIIKIPKVLYSIITDYSMNDFDSKKEKLKNITDYFNNMNDLKKGKIELNSVNEYYYNNYKNTD</sequence>